<evidence type="ECO:0000256" key="3">
    <source>
        <dbReference type="ARBA" id="ARBA00023082"/>
    </source>
</evidence>
<dbReference type="Gene3D" id="1.10.1740.10">
    <property type="match status" value="1"/>
</dbReference>
<comment type="caution">
    <text evidence="8">The sequence shown here is derived from an EMBL/GenBank/DDBJ whole genome shotgun (WGS) entry which is preliminary data.</text>
</comment>
<evidence type="ECO:0000256" key="5">
    <source>
        <dbReference type="ARBA" id="ARBA00023163"/>
    </source>
</evidence>
<evidence type="ECO:0000259" key="6">
    <source>
        <dbReference type="Pfam" id="PF04542"/>
    </source>
</evidence>
<keyword evidence="4" id="KW-0238">DNA-binding</keyword>
<sequence length="186" mass="21298">MEDDKIIALYWARKEEAISETDRKYGSYCRSISFRILNDKEDSEECVNDTWLHTWNAIPPGKPEFLAGFLGKIVRNLSISKYRAGHAQKRGSGETQALLDELEECIPSGKSVEDEIEGRETAAAINRFLETLDAESRKIFVRRYFWAEPVKELAGNLNISEGKVKSQLFRMRAKLKMHLEKEGIAL</sequence>
<dbReference type="GO" id="GO:0003677">
    <property type="term" value="F:DNA binding"/>
    <property type="evidence" value="ECO:0007669"/>
    <property type="project" value="UniProtKB-KW"/>
</dbReference>
<keyword evidence="3" id="KW-0731">Sigma factor</keyword>
<feature type="domain" description="RNA polymerase sigma factor 70 region 4 type 2" evidence="7">
    <location>
        <begin position="124"/>
        <end position="175"/>
    </location>
</feature>
<dbReference type="InterPro" id="IPR013325">
    <property type="entry name" value="RNA_pol_sigma_r2"/>
</dbReference>
<dbReference type="GO" id="GO:0016987">
    <property type="term" value="F:sigma factor activity"/>
    <property type="evidence" value="ECO:0007669"/>
    <property type="project" value="UniProtKB-KW"/>
</dbReference>
<evidence type="ECO:0000256" key="4">
    <source>
        <dbReference type="ARBA" id="ARBA00023125"/>
    </source>
</evidence>
<dbReference type="Gene3D" id="1.10.10.10">
    <property type="entry name" value="Winged helix-like DNA-binding domain superfamily/Winged helix DNA-binding domain"/>
    <property type="match status" value="1"/>
</dbReference>
<dbReference type="Pfam" id="PF08281">
    <property type="entry name" value="Sigma70_r4_2"/>
    <property type="match status" value="1"/>
</dbReference>
<keyword evidence="2" id="KW-0805">Transcription regulation</keyword>
<dbReference type="InterPro" id="IPR039425">
    <property type="entry name" value="RNA_pol_sigma-70-like"/>
</dbReference>
<dbReference type="NCBIfam" id="TIGR02937">
    <property type="entry name" value="sigma70-ECF"/>
    <property type="match status" value="1"/>
</dbReference>
<comment type="similarity">
    <text evidence="1">Belongs to the sigma-70 factor family. ECF subfamily.</text>
</comment>
<name>A0AAE3DNS7_9FIRM</name>
<accession>A0AAE3DNS7</accession>
<dbReference type="EMBL" id="JAJEQF010000018">
    <property type="protein sequence ID" value="MCC2167731.1"/>
    <property type="molecule type" value="Genomic_DNA"/>
</dbReference>
<dbReference type="GO" id="GO:0006352">
    <property type="term" value="P:DNA-templated transcription initiation"/>
    <property type="evidence" value="ECO:0007669"/>
    <property type="project" value="InterPro"/>
</dbReference>
<proteinExistence type="inferred from homology"/>
<keyword evidence="9" id="KW-1185">Reference proteome</keyword>
<keyword evidence="5" id="KW-0804">Transcription</keyword>
<feature type="domain" description="RNA polymerase sigma-70 region 2" evidence="6">
    <location>
        <begin position="24"/>
        <end position="84"/>
    </location>
</feature>
<organism evidence="8 9">
    <name type="scientific">Gallintestinimicrobium propionicum</name>
    <dbReference type="NCBI Taxonomy" id="2981770"/>
    <lineage>
        <taxon>Bacteria</taxon>
        <taxon>Bacillati</taxon>
        <taxon>Bacillota</taxon>
        <taxon>Clostridia</taxon>
        <taxon>Lachnospirales</taxon>
        <taxon>Lachnospiraceae</taxon>
        <taxon>Gallintestinimicrobium</taxon>
    </lineage>
</organism>
<dbReference type="RefSeq" id="WP_021915072.1">
    <property type="nucleotide sequence ID" value="NZ_JAJEQF010000018.1"/>
</dbReference>
<dbReference type="InterPro" id="IPR036388">
    <property type="entry name" value="WH-like_DNA-bd_sf"/>
</dbReference>
<dbReference type="InterPro" id="IPR013249">
    <property type="entry name" value="RNA_pol_sigma70_r4_t2"/>
</dbReference>
<dbReference type="SUPFAM" id="SSF88659">
    <property type="entry name" value="Sigma3 and sigma4 domains of RNA polymerase sigma factors"/>
    <property type="match status" value="1"/>
</dbReference>
<gene>
    <name evidence="8" type="ORF">LKD45_08505</name>
</gene>
<evidence type="ECO:0000259" key="7">
    <source>
        <dbReference type="Pfam" id="PF08281"/>
    </source>
</evidence>
<dbReference type="Proteomes" id="UP001199355">
    <property type="component" value="Unassembled WGS sequence"/>
</dbReference>
<evidence type="ECO:0000256" key="1">
    <source>
        <dbReference type="ARBA" id="ARBA00010641"/>
    </source>
</evidence>
<dbReference type="SUPFAM" id="SSF88946">
    <property type="entry name" value="Sigma2 domain of RNA polymerase sigma factors"/>
    <property type="match status" value="1"/>
</dbReference>
<dbReference type="AlphaFoldDB" id="A0AAE3DNS7"/>
<evidence type="ECO:0000313" key="8">
    <source>
        <dbReference type="EMBL" id="MCC2167731.1"/>
    </source>
</evidence>
<evidence type="ECO:0000256" key="2">
    <source>
        <dbReference type="ARBA" id="ARBA00023015"/>
    </source>
</evidence>
<evidence type="ECO:0000313" key="9">
    <source>
        <dbReference type="Proteomes" id="UP001199355"/>
    </source>
</evidence>
<dbReference type="PANTHER" id="PTHR43133">
    <property type="entry name" value="RNA POLYMERASE ECF-TYPE SIGMA FACTO"/>
    <property type="match status" value="1"/>
</dbReference>
<dbReference type="Pfam" id="PF04542">
    <property type="entry name" value="Sigma70_r2"/>
    <property type="match status" value="1"/>
</dbReference>
<dbReference type="PANTHER" id="PTHR43133:SF8">
    <property type="entry name" value="RNA POLYMERASE SIGMA FACTOR HI_1459-RELATED"/>
    <property type="match status" value="1"/>
</dbReference>
<dbReference type="InterPro" id="IPR007627">
    <property type="entry name" value="RNA_pol_sigma70_r2"/>
</dbReference>
<protein>
    <submittedName>
        <fullName evidence="8">Sigma-70 family RNA polymerase sigma factor</fullName>
    </submittedName>
</protein>
<dbReference type="InterPro" id="IPR013324">
    <property type="entry name" value="RNA_pol_sigma_r3/r4-like"/>
</dbReference>
<reference evidence="8 9" key="1">
    <citation type="submission" date="2021-10" db="EMBL/GenBank/DDBJ databases">
        <title>Anaerobic single-cell dispensing facilitates the cultivation of human gut bacteria.</title>
        <authorList>
            <person name="Afrizal A."/>
        </authorList>
    </citation>
    <scope>NUCLEOTIDE SEQUENCE [LARGE SCALE GENOMIC DNA]</scope>
    <source>
        <strain evidence="8 9">CLA-AA-H244</strain>
    </source>
</reference>
<dbReference type="InterPro" id="IPR014284">
    <property type="entry name" value="RNA_pol_sigma-70_dom"/>
</dbReference>